<gene>
    <name evidence="4" type="ORF">CYCCA115_LOCUS13218</name>
</gene>
<feature type="transmembrane region" description="Helical" evidence="1">
    <location>
        <begin position="328"/>
        <end position="348"/>
    </location>
</feature>
<dbReference type="PANTHER" id="PTHR33829:SF2">
    <property type="entry name" value="OS04G0386700 PROTEIN"/>
    <property type="match status" value="1"/>
</dbReference>
<proteinExistence type="predicted"/>
<accession>A0AAD2FSY6</accession>
<keyword evidence="1" id="KW-0472">Membrane</keyword>
<dbReference type="Pfam" id="PF24867">
    <property type="entry name" value="DUF7733"/>
    <property type="match status" value="1"/>
</dbReference>
<feature type="transmembrane region" description="Helical" evidence="1">
    <location>
        <begin position="286"/>
        <end position="308"/>
    </location>
</feature>
<keyword evidence="1" id="KW-0812">Transmembrane</keyword>
<protein>
    <recommendedName>
        <fullName evidence="3">DUF7733 domain-containing protein</fullName>
    </recommendedName>
</protein>
<evidence type="ECO:0000259" key="3">
    <source>
        <dbReference type="Pfam" id="PF24867"/>
    </source>
</evidence>
<name>A0AAD2FSY6_9STRA</name>
<evidence type="ECO:0000313" key="4">
    <source>
        <dbReference type="EMBL" id="CAJ1951748.1"/>
    </source>
</evidence>
<dbReference type="AlphaFoldDB" id="A0AAD2FSY6"/>
<evidence type="ECO:0000313" key="5">
    <source>
        <dbReference type="Proteomes" id="UP001295423"/>
    </source>
</evidence>
<dbReference type="Proteomes" id="UP001295423">
    <property type="component" value="Unassembled WGS sequence"/>
</dbReference>
<reference evidence="4" key="1">
    <citation type="submission" date="2023-08" db="EMBL/GenBank/DDBJ databases">
        <authorList>
            <person name="Audoor S."/>
            <person name="Bilcke G."/>
        </authorList>
    </citation>
    <scope>NUCLEOTIDE SEQUENCE</scope>
</reference>
<feature type="transmembrane region" description="Helical" evidence="1">
    <location>
        <begin position="226"/>
        <end position="244"/>
    </location>
</feature>
<feature type="chain" id="PRO_5042077571" description="DUF7733 domain-containing protein" evidence="2">
    <location>
        <begin position="20"/>
        <end position="381"/>
    </location>
</feature>
<feature type="transmembrane region" description="Helical" evidence="1">
    <location>
        <begin position="168"/>
        <end position="185"/>
    </location>
</feature>
<feature type="domain" description="DUF7733" evidence="3">
    <location>
        <begin position="219"/>
        <end position="352"/>
    </location>
</feature>
<sequence length="381" mass="41796">MSCLQLLSISILCLTATGAFHFDNIQLDRIQISAGRQQSHELHSFSYSKGADIWPPTNEDAVRLADTFPNGQIPYSAVVMIEQQDMTAAHQAVEESINGTLAPVTTTSGNYRRGLKKKLVPRSIQRILRRAAAKEEVDSEGEIMGLDRTPIAVALALLIRGLVRPLDIGLVACFTTYLIMLGMVARSPRQNGMAPMVPAIPPQGHVPFLVSNPMGMSSLHSRKYDMWLKVGVLVGLVGPVFYLLRSAISADSINAMIIAGPCARSTFLLCAQAISESVARRVMAPLPLRILTPILYNTARLGFVWHWMATSFASSANLANRSLAIANGVYWFSNLFFFLLPVATMRYMRAHFLSVEASEVKMRIGMEESIGLVPNQLHPGD</sequence>
<dbReference type="InterPro" id="IPR056635">
    <property type="entry name" value="DUF7733"/>
</dbReference>
<keyword evidence="2" id="KW-0732">Signal</keyword>
<keyword evidence="1" id="KW-1133">Transmembrane helix</keyword>
<feature type="transmembrane region" description="Helical" evidence="1">
    <location>
        <begin position="256"/>
        <end position="274"/>
    </location>
</feature>
<comment type="caution">
    <text evidence="4">The sequence shown here is derived from an EMBL/GenBank/DDBJ whole genome shotgun (WGS) entry which is preliminary data.</text>
</comment>
<feature type="signal peptide" evidence="2">
    <location>
        <begin position="1"/>
        <end position="19"/>
    </location>
</feature>
<evidence type="ECO:0000256" key="2">
    <source>
        <dbReference type="SAM" id="SignalP"/>
    </source>
</evidence>
<organism evidence="4 5">
    <name type="scientific">Cylindrotheca closterium</name>
    <dbReference type="NCBI Taxonomy" id="2856"/>
    <lineage>
        <taxon>Eukaryota</taxon>
        <taxon>Sar</taxon>
        <taxon>Stramenopiles</taxon>
        <taxon>Ochrophyta</taxon>
        <taxon>Bacillariophyta</taxon>
        <taxon>Bacillariophyceae</taxon>
        <taxon>Bacillariophycidae</taxon>
        <taxon>Bacillariales</taxon>
        <taxon>Bacillariaceae</taxon>
        <taxon>Cylindrotheca</taxon>
    </lineage>
</organism>
<dbReference type="PANTHER" id="PTHR33829">
    <property type="entry name" value="OSJNBA0044M19.10 PROTEIN"/>
    <property type="match status" value="1"/>
</dbReference>
<dbReference type="EMBL" id="CAKOGP040001792">
    <property type="protein sequence ID" value="CAJ1951748.1"/>
    <property type="molecule type" value="Genomic_DNA"/>
</dbReference>
<evidence type="ECO:0000256" key="1">
    <source>
        <dbReference type="SAM" id="Phobius"/>
    </source>
</evidence>
<keyword evidence="5" id="KW-1185">Reference proteome</keyword>